<evidence type="ECO:0000256" key="2">
    <source>
        <dbReference type="ARBA" id="ARBA00022692"/>
    </source>
</evidence>
<dbReference type="GO" id="GO:0031090">
    <property type="term" value="C:organelle membrane"/>
    <property type="evidence" value="ECO:0007669"/>
    <property type="project" value="UniProtKB-ARBA"/>
</dbReference>
<feature type="transmembrane region" description="Helical" evidence="6">
    <location>
        <begin position="111"/>
        <end position="127"/>
    </location>
</feature>
<keyword evidence="5 6" id="KW-0472">Membrane</keyword>
<dbReference type="AlphaFoldDB" id="A0AAD8H9V8"/>
<sequence length="245" mass="26337">MVPYVSHGETEGSGLSGAVFNLATTVIGAGLMALITCNYESYGKSTTYGEVVQNALGKQAKIFSEICIILNNAGVLVVYLIILGDVMSGSLHHSGLFDQWRGHGFWDHRKLLILLVLIIFLAPLCALDRIDSLTITSAASVVLAVIFIVVAIIVALIRLLKGTLAAPRWTPDLSSTKAIMDLLVVIPIMRSLLLIAVTYCFEINIVAVTVSSGAPPAPTDIKLWKEMIDGSERGLNQSVVLKVFD</sequence>
<name>A0AAD8H9V8_9APIA</name>
<proteinExistence type="predicted"/>
<feature type="transmembrane region" description="Helical" evidence="6">
    <location>
        <begin position="62"/>
        <end position="82"/>
    </location>
</feature>
<feature type="transmembrane region" description="Helical" evidence="6">
    <location>
        <begin position="20"/>
        <end position="41"/>
    </location>
</feature>
<keyword evidence="4 6" id="KW-1133">Transmembrane helix</keyword>
<dbReference type="PANTHER" id="PTHR22950:SF515">
    <property type="entry name" value="AMINO ACID TRANSPORTER AVT6E"/>
    <property type="match status" value="1"/>
</dbReference>
<evidence type="ECO:0000256" key="4">
    <source>
        <dbReference type="ARBA" id="ARBA00022989"/>
    </source>
</evidence>
<dbReference type="PANTHER" id="PTHR22950">
    <property type="entry name" value="AMINO ACID TRANSPORTER"/>
    <property type="match status" value="1"/>
</dbReference>
<evidence type="ECO:0000259" key="7">
    <source>
        <dbReference type="Pfam" id="PF01490"/>
    </source>
</evidence>
<comment type="subcellular location">
    <subcellularLocation>
        <location evidence="1">Membrane</location>
        <topology evidence="1">Multi-pass membrane protein</topology>
    </subcellularLocation>
</comment>
<evidence type="ECO:0000313" key="9">
    <source>
        <dbReference type="Proteomes" id="UP001237642"/>
    </source>
</evidence>
<reference evidence="8" key="2">
    <citation type="submission" date="2023-05" db="EMBL/GenBank/DDBJ databases">
        <authorList>
            <person name="Schelkunov M.I."/>
        </authorList>
    </citation>
    <scope>NUCLEOTIDE SEQUENCE</scope>
    <source>
        <strain evidence="8">Hsosn_3</strain>
        <tissue evidence="8">Leaf</tissue>
    </source>
</reference>
<feature type="transmembrane region" description="Helical" evidence="6">
    <location>
        <begin position="139"/>
        <end position="159"/>
    </location>
</feature>
<evidence type="ECO:0000256" key="3">
    <source>
        <dbReference type="ARBA" id="ARBA00022970"/>
    </source>
</evidence>
<feature type="domain" description="Amino acid transporter transmembrane" evidence="7">
    <location>
        <begin position="29"/>
        <end position="156"/>
    </location>
</feature>
<protein>
    <recommendedName>
        <fullName evidence="7">Amino acid transporter transmembrane domain-containing protein</fullName>
    </recommendedName>
</protein>
<organism evidence="8 9">
    <name type="scientific">Heracleum sosnowskyi</name>
    <dbReference type="NCBI Taxonomy" id="360622"/>
    <lineage>
        <taxon>Eukaryota</taxon>
        <taxon>Viridiplantae</taxon>
        <taxon>Streptophyta</taxon>
        <taxon>Embryophyta</taxon>
        <taxon>Tracheophyta</taxon>
        <taxon>Spermatophyta</taxon>
        <taxon>Magnoliopsida</taxon>
        <taxon>eudicotyledons</taxon>
        <taxon>Gunneridae</taxon>
        <taxon>Pentapetalae</taxon>
        <taxon>asterids</taxon>
        <taxon>campanulids</taxon>
        <taxon>Apiales</taxon>
        <taxon>Apiaceae</taxon>
        <taxon>Apioideae</taxon>
        <taxon>apioid superclade</taxon>
        <taxon>Tordylieae</taxon>
        <taxon>Tordyliinae</taxon>
        <taxon>Heracleum</taxon>
    </lineage>
</organism>
<dbReference type="GO" id="GO:0015179">
    <property type="term" value="F:L-amino acid transmembrane transporter activity"/>
    <property type="evidence" value="ECO:0007669"/>
    <property type="project" value="TreeGrafter"/>
</dbReference>
<keyword evidence="2 6" id="KW-0812">Transmembrane</keyword>
<keyword evidence="3" id="KW-0813">Transport</keyword>
<reference evidence="8" key="1">
    <citation type="submission" date="2023-02" db="EMBL/GenBank/DDBJ databases">
        <title>Genome of toxic invasive species Heracleum sosnowskyi carries increased number of genes despite the absence of recent whole-genome duplications.</title>
        <authorList>
            <person name="Schelkunov M."/>
            <person name="Shtratnikova V."/>
            <person name="Makarenko M."/>
            <person name="Klepikova A."/>
            <person name="Omelchenko D."/>
            <person name="Novikova G."/>
            <person name="Obukhova E."/>
            <person name="Bogdanov V."/>
            <person name="Penin A."/>
            <person name="Logacheva M."/>
        </authorList>
    </citation>
    <scope>NUCLEOTIDE SEQUENCE</scope>
    <source>
        <strain evidence="8">Hsosn_3</strain>
        <tissue evidence="8">Leaf</tissue>
    </source>
</reference>
<comment type="caution">
    <text evidence="8">The sequence shown here is derived from an EMBL/GenBank/DDBJ whole genome shotgun (WGS) entry which is preliminary data.</text>
</comment>
<accession>A0AAD8H9V8</accession>
<keyword evidence="9" id="KW-1185">Reference proteome</keyword>
<gene>
    <name evidence="8" type="ORF">POM88_038735</name>
</gene>
<dbReference type="Proteomes" id="UP001237642">
    <property type="component" value="Unassembled WGS sequence"/>
</dbReference>
<dbReference type="Pfam" id="PF01490">
    <property type="entry name" value="Aa_trans"/>
    <property type="match status" value="1"/>
</dbReference>
<keyword evidence="3" id="KW-0029">Amino-acid transport</keyword>
<evidence type="ECO:0000256" key="6">
    <source>
        <dbReference type="SAM" id="Phobius"/>
    </source>
</evidence>
<evidence type="ECO:0000256" key="1">
    <source>
        <dbReference type="ARBA" id="ARBA00004141"/>
    </source>
</evidence>
<dbReference type="EMBL" id="JAUIZM010000009">
    <property type="protein sequence ID" value="KAK1363174.1"/>
    <property type="molecule type" value="Genomic_DNA"/>
</dbReference>
<dbReference type="InterPro" id="IPR013057">
    <property type="entry name" value="AA_transpt_TM"/>
</dbReference>
<evidence type="ECO:0000313" key="8">
    <source>
        <dbReference type="EMBL" id="KAK1363174.1"/>
    </source>
</evidence>
<evidence type="ECO:0000256" key="5">
    <source>
        <dbReference type="ARBA" id="ARBA00023136"/>
    </source>
</evidence>
<feature type="transmembrane region" description="Helical" evidence="6">
    <location>
        <begin position="179"/>
        <end position="201"/>
    </location>
</feature>